<keyword evidence="7 9" id="KW-0406">Ion transport</keyword>
<evidence type="ECO:0000256" key="4">
    <source>
        <dbReference type="ARBA" id="ARBA00022692"/>
    </source>
</evidence>
<organism evidence="10 11">
    <name type="scientific">Leptospira ryugenii</name>
    <dbReference type="NCBI Taxonomy" id="1917863"/>
    <lineage>
        <taxon>Bacteria</taxon>
        <taxon>Pseudomonadati</taxon>
        <taxon>Spirochaetota</taxon>
        <taxon>Spirochaetia</taxon>
        <taxon>Leptospirales</taxon>
        <taxon>Leptospiraceae</taxon>
        <taxon>Leptospira</taxon>
    </lineage>
</organism>
<keyword evidence="11" id="KW-1185">Reference proteome</keyword>
<evidence type="ECO:0000313" key="11">
    <source>
        <dbReference type="Proteomes" id="UP000245133"/>
    </source>
</evidence>
<gene>
    <name evidence="9 10" type="primary">kdpA</name>
    <name evidence="10" type="ORF">LPTSP4_16140</name>
</gene>
<reference evidence="10 11" key="1">
    <citation type="submission" date="2018-02" db="EMBL/GenBank/DDBJ databases">
        <title>Novel Leptospira species isolated from soil and water in Japan.</title>
        <authorList>
            <person name="Nakao R."/>
            <person name="Masuzawa T."/>
        </authorList>
    </citation>
    <scope>NUCLEOTIDE SEQUENCE [LARGE SCALE GENOMIC DNA]</scope>
    <source>
        <strain evidence="10 11">YH101</strain>
    </source>
</reference>
<evidence type="ECO:0000256" key="6">
    <source>
        <dbReference type="ARBA" id="ARBA00022989"/>
    </source>
</evidence>
<keyword evidence="1 9" id="KW-0813">Transport</keyword>
<keyword evidence="8 9" id="KW-0472">Membrane</keyword>
<evidence type="ECO:0000256" key="9">
    <source>
        <dbReference type="HAMAP-Rule" id="MF_00275"/>
    </source>
</evidence>
<dbReference type="PANTHER" id="PTHR30607:SF2">
    <property type="entry name" value="POTASSIUM-TRANSPORTING ATPASE POTASSIUM-BINDING SUBUNIT"/>
    <property type="match status" value="1"/>
</dbReference>
<feature type="transmembrane region" description="Helical" evidence="9">
    <location>
        <begin position="440"/>
        <end position="462"/>
    </location>
</feature>
<keyword evidence="2 9" id="KW-1003">Cell membrane</keyword>
<comment type="similarity">
    <text evidence="9">Belongs to the KdpA family.</text>
</comment>
<comment type="subcellular location">
    <subcellularLocation>
        <location evidence="9">Cell membrane</location>
        <topology evidence="9">Multi-pass membrane protein</topology>
    </subcellularLocation>
</comment>
<dbReference type="GO" id="GO:0008556">
    <property type="term" value="F:P-type potassium transmembrane transporter activity"/>
    <property type="evidence" value="ECO:0007669"/>
    <property type="project" value="InterPro"/>
</dbReference>
<evidence type="ECO:0000256" key="1">
    <source>
        <dbReference type="ARBA" id="ARBA00022448"/>
    </source>
</evidence>
<dbReference type="PIRSF" id="PIRSF001294">
    <property type="entry name" value="K_ATPaseA"/>
    <property type="match status" value="1"/>
</dbReference>
<dbReference type="HAMAP" id="MF_00275">
    <property type="entry name" value="KdpA"/>
    <property type="match status" value="1"/>
</dbReference>
<feature type="transmembrane region" description="Helical" evidence="9">
    <location>
        <begin position="482"/>
        <end position="504"/>
    </location>
</feature>
<dbReference type="GO" id="GO:0005886">
    <property type="term" value="C:plasma membrane"/>
    <property type="evidence" value="ECO:0007669"/>
    <property type="project" value="UniProtKB-SubCell"/>
</dbReference>
<comment type="subunit">
    <text evidence="9">The system is composed of three essential subunits: KdpA, KdpB and KdpC.</text>
</comment>
<dbReference type="EMBL" id="BFBB01000003">
    <property type="protein sequence ID" value="GBF50090.1"/>
    <property type="molecule type" value="Genomic_DNA"/>
</dbReference>
<proteinExistence type="inferred from homology"/>
<keyword evidence="6 9" id="KW-1133">Transmembrane helix</keyword>
<dbReference type="NCBIfam" id="TIGR00680">
    <property type="entry name" value="kdpA"/>
    <property type="match status" value="1"/>
</dbReference>
<dbReference type="InterPro" id="IPR004623">
    <property type="entry name" value="KdpA"/>
</dbReference>
<feature type="transmembrane region" description="Helical" evidence="9">
    <location>
        <begin position="252"/>
        <end position="270"/>
    </location>
</feature>
<comment type="function">
    <text evidence="9">Part of the high-affinity ATP-driven potassium transport (or Kdp) system, which catalyzes the hydrolysis of ATP coupled with the electrogenic transport of potassium into the cytoplasm. This subunit binds the extracellular potassium ions and delivers the ions to the membrane domain of KdpB through an intramembrane tunnel.</text>
</comment>
<dbReference type="PANTHER" id="PTHR30607">
    <property type="entry name" value="POTASSIUM-TRANSPORTING ATPASE A CHAIN"/>
    <property type="match status" value="1"/>
</dbReference>
<feature type="transmembrane region" description="Helical" evidence="9">
    <location>
        <begin position="376"/>
        <end position="398"/>
    </location>
</feature>
<keyword evidence="3 9" id="KW-0633">Potassium transport</keyword>
<feature type="transmembrane region" description="Helical" evidence="9">
    <location>
        <begin position="146"/>
        <end position="166"/>
    </location>
</feature>
<evidence type="ECO:0000256" key="3">
    <source>
        <dbReference type="ARBA" id="ARBA00022538"/>
    </source>
</evidence>
<evidence type="ECO:0000256" key="5">
    <source>
        <dbReference type="ARBA" id="ARBA00022958"/>
    </source>
</evidence>
<protein>
    <recommendedName>
        <fullName evidence="9">Potassium-transporting ATPase potassium-binding subunit</fullName>
    </recommendedName>
    <alternativeName>
        <fullName evidence="9">ATP phosphohydrolase [potassium-transporting] A chain</fullName>
    </alternativeName>
    <alternativeName>
        <fullName evidence="9">Potassium-binding and translocating subunit A</fullName>
    </alternativeName>
    <alternativeName>
        <fullName evidence="9">Potassium-translocating ATPase A chain</fullName>
    </alternativeName>
</protein>
<name>A0A2P2DZP7_9LEPT</name>
<evidence type="ECO:0000256" key="7">
    <source>
        <dbReference type="ARBA" id="ARBA00023065"/>
    </source>
</evidence>
<feature type="transmembrane region" description="Helical" evidence="9">
    <location>
        <begin position="224"/>
        <end position="245"/>
    </location>
</feature>
<evidence type="ECO:0000313" key="10">
    <source>
        <dbReference type="EMBL" id="GBF50090.1"/>
    </source>
</evidence>
<feature type="transmembrane region" description="Helical" evidence="9">
    <location>
        <begin position="331"/>
        <end position="356"/>
    </location>
</feature>
<keyword evidence="4 9" id="KW-0812">Transmembrane</keyword>
<dbReference type="Proteomes" id="UP000245133">
    <property type="component" value="Unassembled WGS sequence"/>
</dbReference>
<feature type="transmembrane region" description="Helical" evidence="9">
    <location>
        <begin position="33"/>
        <end position="55"/>
    </location>
</feature>
<keyword evidence="5 9" id="KW-0630">Potassium</keyword>
<feature type="transmembrane region" description="Helical" evidence="9">
    <location>
        <begin position="109"/>
        <end position="126"/>
    </location>
</feature>
<accession>A0A2P2DZP7</accession>
<evidence type="ECO:0000256" key="2">
    <source>
        <dbReference type="ARBA" id="ARBA00022475"/>
    </source>
</evidence>
<dbReference type="Pfam" id="PF03814">
    <property type="entry name" value="KdpA"/>
    <property type="match status" value="1"/>
</dbReference>
<comment type="caution">
    <text evidence="10">The sequence shown here is derived from an EMBL/GenBank/DDBJ whole genome shotgun (WGS) entry which is preliminary data.</text>
</comment>
<dbReference type="AlphaFoldDB" id="A0A2P2DZP7"/>
<evidence type="ECO:0000256" key="8">
    <source>
        <dbReference type="ARBA" id="ARBA00023136"/>
    </source>
</evidence>
<sequence>MAFVFKKESIWGERKVFSYLFSGSPMGQSANEYLRSLLVFHGLGGIILFGILMFQDRLPLNPLHLNGLSWHLALNTTISFITNTNWQAYSGESQLSYFSQTLGLAPQNFYSAAVGISVLCFVGRGLSSSQTNEFGNFWVDLYRATFYILLPLSILLALVLVSQGVVQSFDAPIQSIGLDGFKQTIPLGPAASQISIKQLGTNGGGFFGVNSAHPFENPTAISNFLESFSILFLPAASIFLFGKLVGSFKHAWVIFFVMLTFLFIGYAIVYSSEVNTAGIWEGKETRFSWIESTFWMSATTAASNGSVNAMHDSFSPLAGSIALFQMMIGEVIFGGVGTGMYGMFLFIVLTVFLSGLMTGRTPELFGKKIGSFEMKWTLFGILAPSVCILIGSAISTFFESGYSAKGPHALSQILYAYSSASGNNGSAFAGFAADSIWGNLSLGVCMLVGRFSVIASSIYVAASLGKKITAKSTEGSFRTDTILFGILLFSILILVCGLTFFPFLTLGPILEHFLLGAGKFF</sequence>
<comment type="caution">
    <text evidence="9">Lacks conserved residue(s) required for the propagation of feature annotation.</text>
</comment>
<dbReference type="GO" id="GO:0030955">
    <property type="term" value="F:potassium ion binding"/>
    <property type="evidence" value="ECO:0007669"/>
    <property type="project" value="UniProtKB-UniRule"/>
</dbReference>